<dbReference type="GO" id="GO:0005739">
    <property type="term" value="C:mitochondrion"/>
    <property type="evidence" value="ECO:0007669"/>
    <property type="project" value="TreeGrafter"/>
</dbReference>
<dbReference type="InterPro" id="IPR017905">
    <property type="entry name" value="ERV/ALR_sulphydryl_oxidase"/>
</dbReference>
<evidence type="ECO:0000313" key="10">
    <source>
        <dbReference type="Proteomes" id="UP001383192"/>
    </source>
</evidence>
<feature type="compositionally biased region" description="Gly residues" evidence="7">
    <location>
        <begin position="196"/>
        <end position="205"/>
    </location>
</feature>
<evidence type="ECO:0000256" key="3">
    <source>
        <dbReference type="ARBA" id="ARBA00022827"/>
    </source>
</evidence>
<name>A0AAW0CDA5_9AGAR</name>
<keyword evidence="5" id="KW-1015">Disulfide bond</keyword>
<dbReference type="InterPro" id="IPR036774">
    <property type="entry name" value="ERV/ALR_sulphydryl_oxid_sf"/>
</dbReference>
<evidence type="ECO:0000256" key="4">
    <source>
        <dbReference type="ARBA" id="ARBA00023002"/>
    </source>
</evidence>
<dbReference type="Proteomes" id="UP001383192">
    <property type="component" value="Unassembled WGS sequence"/>
</dbReference>
<comment type="catalytic activity">
    <reaction evidence="6">
        <text>2 R'C(R)SH + O2 = R'C(R)S-S(R)CR' + H2O2</text>
        <dbReference type="Rhea" id="RHEA:17357"/>
        <dbReference type="ChEBI" id="CHEBI:15379"/>
        <dbReference type="ChEBI" id="CHEBI:16240"/>
        <dbReference type="ChEBI" id="CHEBI:16520"/>
        <dbReference type="ChEBI" id="CHEBI:17412"/>
        <dbReference type="EC" id="1.8.3.2"/>
    </reaction>
</comment>
<feature type="region of interest" description="Disordered" evidence="7">
    <location>
        <begin position="165"/>
        <end position="205"/>
    </location>
</feature>
<dbReference type="PANTHER" id="PTHR12645">
    <property type="entry name" value="ALR/ERV"/>
    <property type="match status" value="1"/>
</dbReference>
<gene>
    <name evidence="9" type="ORF">VNI00_011683</name>
</gene>
<dbReference type="EMBL" id="JAYKXP010000051">
    <property type="protein sequence ID" value="KAK7036486.1"/>
    <property type="molecule type" value="Genomic_DNA"/>
</dbReference>
<sequence length="205" mass="22955">MVGFLHPPARSYIDPWTGQLFGEGGVENSLNIQQPKMPWEGSSSKGGVIMSKLGNATAKAELGRSTWKLLPLFDRHTMTLRFPEEPSEDERNALDSYFHLFSRLYPCGECAAEFQQLLKKYPPQTSNRRSASLWLCFVHNEVNQRLEKPEFDCAHLDETYDCGCGDTPVKEGKDTAKEKNSEVDDLERDPSKDGVTGAGLIRGGR</sequence>
<evidence type="ECO:0000256" key="6">
    <source>
        <dbReference type="RuleBase" id="RU371123"/>
    </source>
</evidence>
<protein>
    <recommendedName>
        <fullName evidence="6">Sulfhydryl oxidase</fullName>
        <ecNumber evidence="6">1.8.3.2</ecNumber>
    </recommendedName>
</protein>
<keyword evidence="10" id="KW-1185">Reference proteome</keyword>
<keyword evidence="2 6" id="KW-0285">Flavoprotein</keyword>
<keyword evidence="3 6" id="KW-0274">FAD</keyword>
<dbReference type="Gene3D" id="1.20.120.310">
    <property type="entry name" value="ERV/ALR sulfhydryl oxidase domain"/>
    <property type="match status" value="1"/>
</dbReference>
<proteinExistence type="predicted"/>
<reference evidence="9 10" key="1">
    <citation type="submission" date="2024-01" db="EMBL/GenBank/DDBJ databases">
        <title>A draft genome for a cacao thread blight-causing isolate of Paramarasmius palmivorus.</title>
        <authorList>
            <person name="Baruah I.K."/>
            <person name="Bukari Y."/>
            <person name="Amoako-Attah I."/>
            <person name="Meinhardt L.W."/>
            <person name="Bailey B.A."/>
            <person name="Cohen S.P."/>
        </authorList>
    </citation>
    <scope>NUCLEOTIDE SEQUENCE [LARGE SCALE GENOMIC DNA]</scope>
    <source>
        <strain evidence="9 10">GH-12</strain>
    </source>
</reference>
<evidence type="ECO:0000313" key="9">
    <source>
        <dbReference type="EMBL" id="KAK7036486.1"/>
    </source>
</evidence>
<evidence type="ECO:0000256" key="7">
    <source>
        <dbReference type="SAM" id="MobiDB-lite"/>
    </source>
</evidence>
<feature type="domain" description="ERV/ALR sulfhydryl oxidase" evidence="8">
    <location>
        <begin position="55"/>
        <end position="160"/>
    </location>
</feature>
<dbReference type="GO" id="GO:0016971">
    <property type="term" value="F:flavin-dependent sulfhydryl oxidase activity"/>
    <property type="evidence" value="ECO:0007669"/>
    <property type="project" value="InterPro"/>
</dbReference>
<dbReference type="FunFam" id="1.20.120.310:FF:000002">
    <property type="entry name" value="Sulfhydryl oxidase"/>
    <property type="match status" value="1"/>
</dbReference>
<dbReference type="EC" id="1.8.3.2" evidence="6"/>
<evidence type="ECO:0000256" key="2">
    <source>
        <dbReference type="ARBA" id="ARBA00022630"/>
    </source>
</evidence>
<keyword evidence="4 6" id="KW-0560">Oxidoreductase</keyword>
<accession>A0AAW0CDA5</accession>
<dbReference type="AlphaFoldDB" id="A0AAW0CDA5"/>
<comment type="cofactor">
    <cofactor evidence="1 6">
        <name>FAD</name>
        <dbReference type="ChEBI" id="CHEBI:57692"/>
    </cofactor>
</comment>
<organism evidence="9 10">
    <name type="scientific">Paramarasmius palmivorus</name>
    <dbReference type="NCBI Taxonomy" id="297713"/>
    <lineage>
        <taxon>Eukaryota</taxon>
        <taxon>Fungi</taxon>
        <taxon>Dikarya</taxon>
        <taxon>Basidiomycota</taxon>
        <taxon>Agaricomycotina</taxon>
        <taxon>Agaricomycetes</taxon>
        <taxon>Agaricomycetidae</taxon>
        <taxon>Agaricales</taxon>
        <taxon>Marasmiineae</taxon>
        <taxon>Marasmiaceae</taxon>
        <taxon>Paramarasmius</taxon>
    </lineage>
</organism>
<evidence type="ECO:0000259" key="8">
    <source>
        <dbReference type="PROSITE" id="PS51324"/>
    </source>
</evidence>
<feature type="compositionally biased region" description="Basic and acidic residues" evidence="7">
    <location>
        <begin position="168"/>
        <end position="192"/>
    </location>
</feature>
<dbReference type="GO" id="GO:0050660">
    <property type="term" value="F:flavin adenine dinucleotide binding"/>
    <property type="evidence" value="ECO:0007669"/>
    <property type="project" value="TreeGrafter"/>
</dbReference>
<dbReference type="Pfam" id="PF04777">
    <property type="entry name" value="Evr1_Alr"/>
    <property type="match status" value="1"/>
</dbReference>
<evidence type="ECO:0000256" key="1">
    <source>
        <dbReference type="ARBA" id="ARBA00001974"/>
    </source>
</evidence>
<dbReference type="PROSITE" id="PS51324">
    <property type="entry name" value="ERV_ALR"/>
    <property type="match status" value="1"/>
</dbReference>
<dbReference type="SUPFAM" id="SSF69000">
    <property type="entry name" value="FAD-dependent thiol oxidase"/>
    <property type="match status" value="1"/>
</dbReference>
<dbReference type="InterPro" id="IPR039799">
    <property type="entry name" value="ALR/ERV"/>
</dbReference>
<evidence type="ECO:0000256" key="5">
    <source>
        <dbReference type="ARBA" id="ARBA00023157"/>
    </source>
</evidence>
<dbReference type="PANTHER" id="PTHR12645:SF1">
    <property type="entry name" value="FAD-LINKED SULFHYDRYL OXIDASE ERV2"/>
    <property type="match status" value="1"/>
</dbReference>
<comment type="caution">
    <text evidence="9">The sequence shown here is derived from an EMBL/GenBank/DDBJ whole genome shotgun (WGS) entry which is preliminary data.</text>
</comment>